<organism evidence="1 2">
    <name type="scientific">Eisenbergiella massiliensis</name>
    <dbReference type="NCBI Taxonomy" id="1720294"/>
    <lineage>
        <taxon>Bacteria</taxon>
        <taxon>Bacillati</taxon>
        <taxon>Bacillota</taxon>
        <taxon>Clostridia</taxon>
        <taxon>Lachnospirales</taxon>
        <taxon>Lachnospiraceae</taxon>
        <taxon>Eisenbergiella</taxon>
    </lineage>
</organism>
<dbReference type="AlphaFoldDB" id="A0A3E3HWT5"/>
<dbReference type="RefSeq" id="WP_117545624.1">
    <property type="nucleotide sequence ID" value="NZ_JBKUNB010000005.1"/>
</dbReference>
<reference evidence="1" key="1">
    <citation type="submission" date="2018-08" db="EMBL/GenBank/DDBJ databases">
        <title>A genome reference for cultivated species of the human gut microbiota.</title>
        <authorList>
            <person name="Zou Y."/>
            <person name="Xue W."/>
            <person name="Luo G."/>
        </authorList>
    </citation>
    <scope>NUCLEOTIDE SEQUENCE [LARGE SCALE GENOMIC DNA]</scope>
    <source>
        <strain evidence="1">TF05-5AC</strain>
    </source>
</reference>
<name>A0A3E3HWT5_9FIRM</name>
<keyword evidence="2" id="KW-1185">Reference proteome</keyword>
<dbReference type="GeneID" id="97990005"/>
<evidence type="ECO:0000313" key="1">
    <source>
        <dbReference type="EMBL" id="RGE56296.1"/>
    </source>
</evidence>
<comment type="caution">
    <text evidence="1">The sequence shown here is derived from an EMBL/GenBank/DDBJ whole genome shotgun (WGS) entry which is preliminary data.</text>
</comment>
<evidence type="ECO:0000313" key="2">
    <source>
        <dbReference type="Proteomes" id="UP000260812"/>
    </source>
</evidence>
<sequence>MDLSKSVDFLLENAGDVIKYRLHKEILKDLSKTEEENLFEKVMQTTNFKLVKSYVKPNGYIGIGMHTGNNKELQLKEGEAAARLLSSYAVPKQDKIIKNYINALRNDEILKEEFSFSSTAFRFYNDRFLGVNCGFSLMILLYTMQAMLGYGDDAEVKKYQNAALQAFADVLKIEKLSDVTKTNQRKGKYCYPYIEESTFLPSVYHLAGLAYTQNWRTPENIELLAAAINHRDSILPADNNLQVKVKNNYYSVGLLFRPIKIFSIDNIDFILYRRVLTEIAMLGVGTKVKGIRESMNNLEETLSKDVILKWKLSSYQKQQLRTYRIPSAYCDIWLEEDYSKPHALECDLTFWALQFLHIINHTK</sequence>
<dbReference type="Proteomes" id="UP000260812">
    <property type="component" value="Unassembled WGS sequence"/>
</dbReference>
<protein>
    <submittedName>
        <fullName evidence="1">Uncharacterized protein</fullName>
    </submittedName>
</protein>
<proteinExistence type="predicted"/>
<gene>
    <name evidence="1" type="ORF">DXC51_24910</name>
</gene>
<dbReference type="EMBL" id="QVLV01000027">
    <property type="protein sequence ID" value="RGE56296.1"/>
    <property type="molecule type" value="Genomic_DNA"/>
</dbReference>
<accession>A0A3E3HWT5</accession>